<sequence length="302" mass="32064">MLVGTFVTSLATKYWHLFLAQGLCIGVEQGLMWLPSVTVISTYFAKKRVFAVTTAATGTSTGGMIFPVMIQHLILKIGAVSLGCALLGFVALFMVIIINLLLRTRLPPRRSGPLIEWAAFKNASYIYFAFFYIQVYATEELGLSQASGVNLIIIINAAGIVIRAPCGYLADRYIGPLNCLIPGVALCGILIYCWAAVHSVAELYVFAVFYGLASAAAMGLFAGTVPSLTKDISKVGTRVGMVLTLISVGPLTGPSVARALIADTEGRYLPAQIWAGTSLLVGTAALIGARVLASGQCKDIIF</sequence>
<feature type="transmembrane region" description="Helical" evidence="3">
    <location>
        <begin position="177"/>
        <end position="197"/>
    </location>
</feature>
<dbReference type="PANTHER" id="PTHR11360:SF130">
    <property type="entry name" value="MAJOR FACILITATOR SUPERFAMILY (MFS) PROFILE DOMAIN-CONTAINING PROTEIN-RELATED"/>
    <property type="match status" value="1"/>
</dbReference>
<accession>A0A5N5XGK3</accession>
<feature type="transmembrane region" description="Helical" evidence="3">
    <location>
        <begin position="114"/>
        <end position="137"/>
    </location>
</feature>
<keyword evidence="5" id="KW-1185">Reference proteome</keyword>
<feature type="transmembrane region" description="Helical" evidence="3">
    <location>
        <begin position="203"/>
        <end position="223"/>
    </location>
</feature>
<evidence type="ECO:0000313" key="4">
    <source>
        <dbReference type="EMBL" id="KAB8078522.1"/>
    </source>
</evidence>
<name>A0A5N5XGK3_9EURO</name>
<dbReference type="GO" id="GO:0022857">
    <property type="term" value="F:transmembrane transporter activity"/>
    <property type="evidence" value="ECO:0007669"/>
    <property type="project" value="InterPro"/>
</dbReference>
<dbReference type="GO" id="GO:0016020">
    <property type="term" value="C:membrane"/>
    <property type="evidence" value="ECO:0007669"/>
    <property type="project" value="UniProtKB-SubCell"/>
</dbReference>
<dbReference type="InterPro" id="IPR036259">
    <property type="entry name" value="MFS_trans_sf"/>
</dbReference>
<evidence type="ECO:0000313" key="5">
    <source>
        <dbReference type="Proteomes" id="UP000326565"/>
    </source>
</evidence>
<comment type="subcellular location">
    <subcellularLocation>
        <location evidence="1">Membrane</location>
        <topology evidence="1">Multi-pass membrane protein</topology>
    </subcellularLocation>
</comment>
<feature type="transmembrane region" description="Helical" evidence="3">
    <location>
        <begin position="149"/>
        <end position="170"/>
    </location>
</feature>
<dbReference type="Proteomes" id="UP000326565">
    <property type="component" value="Unassembled WGS sequence"/>
</dbReference>
<feature type="transmembrane region" description="Helical" evidence="3">
    <location>
        <begin position="80"/>
        <end position="102"/>
    </location>
</feature>
<dbReference type="EMBL" id="ML732157">
    <property type="protein sequence ID" value="KAB8078522.1"/>
    <property type="molecule type" value="Genomic_DNA"/>
</dbReference>
<evidence type="ECO:0000256" key="2">
    <source>
        <dbReference type="ARBA" id="ARBA00006727"/>
    </source>
</evidence>
<dbReference type="Pfam" id="PF07690">
    <property type="entry name" value="MFS_1"/>
    <property type="match status" value="1"/>
</dbReference>
<keyword evidence="3" id="KW-0812">Transmembrane</keyword>
<dbReference type="Gene3D" id="1.20.1250.20">
    <property type="entry name" value="MFS general substrate transporter like domains"/>
    <property type="match status" value="2"/>
</dbReference>
<evidence type="ECO:0000256" key="1">
    <source>
        <dbReference type="ARBA" id="ARBA00004141"/>
    </source>
</evidence>
<protein>
    <submittedName>
        <fullName evidence="4">Major facilitator superfamily domain-containing protein</fullName>
    </submittedName>
</protein>
<keyword evidence="3" id="KW-1133">Transmembrane helix</keyword>
<feature type="transmembrane region" description="Helical" evidence="3">
    <location>
        <begin position="14"/>
        <end position="37"/>
    </location>
</feature>
<dbReference type="SUPFAM" id="SSF103473">
    <property type="entry name" value="MFS general substrate transporter"/>
    <property type="match status" value="1"/>
</dbReference>
<dbReference type="InterPro" id="IPR050327">
    <property type="entry name" value="Proton-linked_MCT"/>
</dbReference>
<dbReference type="OrthoDB" id="4503598at2759"/>
<feature type="transmembrane region" description="Helical" evidence="3">
    <location>
        <begin position="273"/>
        <end position="293"/>
    </location>
</feature>
<feature type="transmembrane region" description="Helical" evidence="3">
    <location>
        <begin position="49"/>
        <end position="74"/>
    </location>
</feature>
<organism evidence="4 5">
    <name type="scientific">Aspergillus leporis</name>
    <dbReference type="NCBI Taxonomy" id="41062"/>
    <lineage>
        <taxon>Eukaryota</taxon>
        <taxon>Fungi</taxon>
        <taxon>Dikarya</taxon>
        <taxon>Ascomycota</taxon>
        <taxon>Pezizomycotina</taxon>
        <taxon>Eurotiomycetes</taxon>
        <taxon>Eurotiomycetidae</taxon>
        <taxon>Eurotiales</taxon>
        <taxon>Aspergillaceae</taxon>
        <taxon>Aspergillus</taxon>
        <taxon>Aspergillus subgen. Circumdati</taxon>
    </lineage>
</organism>
<dbReference type="AlphaFoldDB" id="A0A5N5XGK3"/>
<keyword evidence="3" id="KW-0472">Membrane</keyword>
<dbReference type="PANTHER" id="PTHR11360">
    <property type="entry name" value="MONOCARBOXYLATE TRANSPORTER"/>
    <property type="match status" value="1"/>
</dbReference>
<evidence type="ECO:0000256" key="3">
    <source>
        <dbReference type="SAM" id="Phobius"/>
    </source>
</evidence>
<dbReference type="InterPro" id="IPR011701">
    <property type="entry name" value="MFS"/>
</dbReference>
<feature type="transmembrane region" description="Helical" evidence="3">
    <location>
        <begin position="235"/>
        <end position="253"/>
    </location>
</feature>
<proteinExistence type="inferred from homology"/>
<reference evidence="4 5" key="1">
    <citation type="submission" date="2019-04" db="EMBL/GenBank/DDBJ databases">
        <title>Friends and foes A comparative genomics study of 23 Aspergillus species from section Flavi.</title>
        <authorList>
            <consortium name="DOE Joint Genome Institute"/>
            <person name="Kjaerbolling I."/>
            <person name="Vesth T."/>
            <person name="Frisvad J.C."/>
            <person name="Nybo J.L."/>
            <person name="Theobald S."/>
            <person name="Kildgaard S."/>
            <person name="Isbrandt T."/>
            <person name="Kuo A."/>
            <person name="Sato A."/>
            <person name="Lyhne E.K."/>
            <person name="Kogle M.E."/>
            <person name="Wiebenga A."/>
            <person name="Kun R.S."/>
            <person name="Lubbers R.J."/>
            <person name="Makela M.R."/>
            <person name="Barry K."/>
            <person name="Chovatia M."/>
            <person name="Clum A."/>
            <person name="Daum C."/>
            <person name="Haridas S."/>
            <person name="He G."/>
            <person name="LaButti K."/>
            <person name="Lipzen A."/>
            <person name="Mondo S."/>
            <person name="Riley R."/>
            <person name="Salamov A."/>
            <person name="Simmons B.A."/>
            <person name="Magnuson J.K."/>
            <person name="Henrissat B."/>
            <person name="Mortensen U.H."/>
            <person name="Larsen T.O."/>
            <person name="Devries R.P."/>
            <person name="Grigoriev I.V."/>
            <person name="Machida M."/>
            <person name="Baker S.E."/>
            <person name="Andersen M.R."/>
        </authorList>
    </citation>
    <scope>NUCLEOTIDE SEQUENCE [LARGE SCALE GENOMIC DNA]</scope>
    <source>
        <strain evidence="4 5">CBS 151.66</strain>
    </source>
</reference>
<comment type="similarity">
    <text evidence="2">Belongs to the major facilitator superfamily. Monocarboxylate porter (TC 2.A.1.13) family.</text>
</comment>
<gene>
    <name evidence="4" type="ORF">BDV29DRAFT_152634</name>
</gene>